<dbReference type="Pfam" id="PF01261">
    <property type="entry name" value="AP_endonuc_2"/>
    <property type="match status" value="1"/>
</dbReference>
<dbReference type="PANTHER" id="PTHR12110">
    <property type="entry name" value="HYDROXYPYRUVATE ISOMERASE"/>
    <property type="match status" value="1"/>
</dbReference>
<dbReference type="AlphaFoldDB" id="A0A0F8YHZ2"/>
<protein>
    <recommendedName>
        <fullName evidence="1">Xylose isomerase-like TIM barrel domain-containing protein</fullName>
    </recommendedName>
</protein>
<name>A0A0F8YHZ2_9ZZZZ</name>
<gene>
    <name evidence="2" type="ORF">LCGC14_2817760</name>
</gene>
<accession>A0A0F8YHZ2</accession>
<dbReference type="PANTHER" id="PTHR12110:SF52">
    <property type="entry name" value="XYLOSE ISOMERASE"/>
    <property type="match status" value="1"/>
</dbReference>
<sequence length="288" mass="32574">MATEIKSLDGLCIHTITTKPLEFELACSKYSEIGVKGISIWRDAVADLDYRTVKDCLKKNDLSPVSYVRGGFFPALESEKRNVAVDDNIKMLQEAAEMEIPMLVLVCGAEPGQSLQTSREQIKEGIENILPRAQELNVKLAIEPLHPMYADTRSAITSLKQANELAEFFNNDFVGIAVDVYHLWFDDDLENQIKRCGKQNNLFAYHICDWNVPTDDMLLDRGLMGEGCIPLKKIRGWVEEAGFSGYNEVEIFSTKFWEIDMDQCSKSVQRVKKTPLTLSYPPKLPGDR</sequence>
<reference evidence="2" key="1">
    <citation type="journal article" date="2015" name="Nature">
        <title>Complex archaea that bridge the gap between prokaryotes and eukaryotes.</title>
        <authorList>
            <person name="Spang A."/>
            <person name="Saw J.H."/>
            <person name="Jorgensen S.L."/>
            <person name="Zaremba-Niedzwiedzka K."/>
            <person name="Martijn J."/>
            <person name="Lind A.E."/>
            <person name="van Eijk R."/>
            <person name="Schleper C."/>
            <person name="Guy L."/>
            <person name="Ettema T.J."/>
        </authorList>
    </citation>
    <scope>NUCLEOTIDE SEQUENCE</scope>
</reference>
<dbReference type="EMBL" id="LAZR01053317">
    <property type="protein sequence ID" value="KKK81012.1"/>
    <property type="molecule type" value="Genomic_DNA"/>
</dbReference>
<feature type="domain" description="Xylose isomerase-like TIM barrel" evidence="1">
    <location>
        <begin position="30"/>
        <end position="255"/>
    </location>
</feature>
<proteinExistence type="predicted"/>
<dbReference type="InterPro" id="IPR013022">
    <property type="entry name" value="Xyl_isomerase-like_TIM-brl"/>
</dbReference>
<evidence type="ECO:0000259" key="1">
    <source>
        <dbReference type="Pfam" id="PF01261"/>
    </source>
</evidence>
<evidence type="ECO:0000313" key="2">
    <source>
        <dbReference type="EMBL" id="KKK81012.1"/>
    </source>
</evidence>
<dbReference type="InterPro" id="IPR050312">
    <property type="entry name" value="IolE/XylAMocC-like"/>
</dbReference>
<comment type="caution">
    <text evidence="2">The sequence shown here is derived from an EMBL/GenBank/DDBJ whole genome shotgun (WGS) entry which is preliminary data.</text>
</comment>
<dbReference type="InterPro" id="IPR036237">
    <property type="entry name" value="Xyl_isomerase-like_sf"/>
</dbReference>
<organism evidence="2">
    <name type="scientific">marine sediment metagenome</name>
    <dbReference type="NCBI Taxonomy" id="412755"/>
    <lineage>
        <taxon>unclassified sequences</taxon>
        <taxon>metagenomes</taxon>
        <taxon>ecological metagenomes</taxon>
    </lineage>
</organism>
<dbReference type="SUPFAM" id="SSF51658">
    <property type="entry name" value="Xylose isomerase-like"/>
    <property type="match status" value="1"/>
</dbReference>
<dbReference type="Gene3D" id="3.20.20.150">
    <property type="entry name" value="Divalent-metal-dependent TIM barrel enzymes"/>
    <property type="match status" value="1"/>
</dbReference>